<gene>
    <name evidence="2" type="ORF">ACJMK2_018988</name>
</gene>
<sequence>MELIIVFGWLLSTCKCSRDIVNHLTVDCYKMNLTDIPRIPDDTVFLHLNDNEIEGIDIKEHFQIFQIFYRWICQTTIPKGLTDASSYADESFADMLALTTLKIDGKPNAIFGAGFAKLQRLHMLKL</sequence>
<dbReference type="InterPro" id="IPR032675">
    <property type="entry name" value="LRR_dom_sf"/>
</dbReference>
<feature type="signal peptide" evidence="1">
    <location>
        <begin position="1"/>
        <end position="16"/>
    </location>
</feature>
<evidence type="ECO:0000313" key="3">
    <source>
        <dbReference type="Proteomes" id="UP001634394"/>
    </source>
</evidence>
<keyword evidence="3" id="KW-1185">Reference proteome</keyword>
<dbReference type="Gene3D" id="3.80.10.10">
    <property type="entry name" value="Ribonuclease Inhibitor"/>
    <property type="match status" value="1"/>
</dbReference>
<organism evidence="2 3">
    <name type="scientific">Sinanodonta woodiana</name>
    <name type="common">Chinese pond mussel</name>
    <name type="synonym">Anodonta woodiana</name>
    <dbReference type="NCBI Taxonomy" id="1069815"/>
    <lineage>
        <taxon>Eukaryota</taxon>
        <taxon>Metazoa</taxon>
        <taxon>Spiralia</taxon>
        <taxon>Lophotrochozoa</taxon>
        <taxon>Mollusca</taxon>
        <taxon>Bivalvia</taxon>
        <taxon>Autobranchia</taxon>
        <taxon>Heteroconchia</taxon>
        <taxon>Palaeoheterodonta</taxon>
        <taxon>Unionida</taxon>
        <taxon>Unionoidea</taxon>
        <taxon>Unionidae</taxon>
        <taxon>Unioninae</taxon>
        <taxon>Sinanodonta</taxon>
    </lineage>
</organism>
<name>A0ABD3UF16_SINWO</name>
<dbReference type="SUPFAM" id="SSF52058">
    <property type="entry name" value="L domain-like"/>
    <property type="match status" value="1"/>
</dbReference>
<evidence type="ECO:0000256" key="1">
    <source>
        <dbReference type="SAM" id="SignalP"/>
    </source>
</evidence>
<dbReference type="EMBL" id="JBJQND010000016">
    <property type="protein sequence ID" value="KAL3848109.1"/>
    <property type="molecule type" value="Genomic_DNA"/>
</dbReference>
<protein>
    <submittedName>
        <fullName evidence="2">Uncharacterized protein</fullName>
    </submittedName>
</protein>
<dbReference type="Proteomes" id="UP001634394">
    <property type="component" value="Unassembled WGS sequence"/>
</dbReference>
<proteinExistence type="predicted"/>
<comment type="caution">
    <text evidence="2">The sequence shown here is derived from an EMBL/GenBank/DDBJ whole genome shotgun (WGS) entry which is preliminary data.</text>
</comment>
<keyword evidence="1" id="KW-0732">Signal</keyword>
<reference evidence="2 3" key="1">
    <citation type="submission" date="2024-11" db="EMBL/GenBank/DDBJ databases">
        <title>Chromosome-level genome assembly of the freshwater bivalve Anodonta woodiana.</title>
        <authorList>
            <person name="Chen X."/>
        </authorList>
    </citation>
    <scope>NUCLEOTIDE SEQUENCE [LARGE SCALE GENOMIC DNA]</scope>
    <source>
        <strain evidence="2">MN2024</strain>
        <tissue evidence="2">Gills</tissue>
    </source>
</reference>
<feature type="chain" id="PRO_5044785277" evidence="1">
    <location>
        <begin position="17"/>
        <end position="126"/>
    </location>
</feature>
<evidence type="ECO:0000313" key="2">
    <source>
        <dbReference type="EMBL" id="KAL3848109.1"/>
    </source>
</evidence>
<accession>A0ABD3UF16</accession>
<dbReference type="AlphaFoldDB" id="A0ABD3UF16"/>